<gene>
    <name evidence="3" type="ORF">FYJ85_20980</name>
</gene>
<dbReference type="EMBL" id="VUNS01000039">
    <property type="protein sequence ID" value="MST99506.1"/>
    <property type="molecule type" value="Genomic_DNA"/>
</dbReference>
<evidence type="ECO:0000313" key="4">
    <source>
        <dbReference type="Proteomes" id="UP000435649"/>
    </source>
</evidence>
<dbReference type="InterPro" id="IPR002559">
    <property type="entry name" value="Transposase_11"/>
</dbReference>
<feature type="domain" description="Transposase InsH N-terminal" evidence="2">
    <location>
        <begin position="31"/>
        <end position="115"/>
    </location>
</feature>
<dbReference type="GO" id="GO:0006313">
    <property type="term" value="P:DNA transposition"/>
    <property type="evidence" value="ECO:0007669"/>
    <property type="project" value="InterPro"/>
</dbReference>
<dbReference type="GO" id="GO:0003677">
    <property type="term" value="F:DNA binding"/>
    <property type="evidence" value="ECO:0007669"/>
    <property type="project" value="InterPro"/>
</dbReference>
<name>A0A844G813_9BACT</name>
<sequence>MNNLPKLYFTMETYLFPMLEEELGELTAKMREFLRIVEVVRPSRFITSALRWCGLGRPMKDREKMLLAFFLKAVYDLPTTKVLIENLNTNPSLRRICGWEYRGEVLSEATFSRAFKVFAEERVPDAIHATIVKENYTEKLVGHASIDSTAIIGRERACRKNTPKIKLKKKRGRKSKAEKAELARRELSEIKTRRIELQPNRKLAENISDLTQGCDWGGKRDSKGKTSFWCGYKLHLSIGDGGIPLAAILSSASMHDSQAAIPLMQMASERTTILYDLADSAYDAEEIKAFSKQLGHVPVIDPNPRRGNKIELAPARKIRYRERSTVERGNSDLKDNYGARHVRVKGHWKVLCHLMFGVIAITVKQLFNMLE</sequence>
<organism evidence="3 4">
    <name type="scientific">Victivallis lenta</name>
    <dbReference type="NCBI Taxonomy" id="2606640"/>
    <lineage>
        <taxon>Bacteria</taxon>
        <taxon>Pseudomonadati</taxon>
        <taxon>Lentisphaerota</taxon>
        <taxon>Lentisphaeria</taxon>
        <taxon>Victivallales</taxon>
        <taxon>Victivallaceae</taxon>
        <taxon>Victivallis</taxon>
    </lineage>
</organism>
<dbReference type="Pfam" id="PF01609">
    <property type="entry name" value="DDE_Tnp_1"/>
    <property type="match status" value="1"/>
</dbReference>
<dbReference type="Pfam" id="PF05598">
    <property type="entry name" value="DUF772"/>
    <property type="match status" value="1"/>
</dbReference>
<keyword evidence="4" id="KW-1185">Reference proteome</keyword>
<reference evidence="3 4" key="1">
    <citation type="submission" date="2019-08" db="EMBL/GenBank/DDBJ databases">
        <title>In-depth cultivation of the pig gut microbiome towards novel bacterial diversity and tailored functional studies.</title>
        <authorList>
            <person name="Wylensek D."/>
            <person name="Hitch T.C.A."/>
            <person name="Clavel T."/>
        </authorList>
    </citation>
    <scope>NUCLEOTIDE SEQUENCE [LARGE SCALE GENOMIC DNA]</scope>
    <source>
        <strain evidence="3 4">BBE-744-WT-12</strain>
    </source>
</reference>
<dbReference type="AlphaFoldDB" id="A0A844G813"/>
<dbReference type="Proteomes" id="UP000435649">
    <property type="component" value="Unassembled WGS sequence"/>
</dbReference>
<dbReference type="GO" id="GO:0004803">
    <property type="term" value="F:transposase activity"/>
    <property type="evidence" value="ECO:0007669"/>
    <property type="project" value="InterPro"/>
</dbReference>
<evidence type="ECO:0000259" key="2">
    <source>
        <dbReference type="Pfam" id="PF05598"/>
    </source>
</evidence>
<dbReference type="RefSeq" id="WP_154420681.1">
    <property type="nucleotide sequence ID" value="NZ_VUNS01000039.1"/>
</dbReference>
<protein>
    <submittedName>
        <fullName evidence="3">Transposase</fullName>
    </submittedName>
</protein>
<evidence type="ECO:0000313" key="3">
    <source>
        <dbReference type="EMBL" id="MST99506.1"/>
    </source>
</evidence>
<comment type="caution">
    <text evidence="3">The sequence shown here is derived from an EMBL/GenBank/DDBJ whole genome shotgun (WGS) entry which is preliminary data.</text>
</comment>
<accession>A0A844G813</accession>
<dbReference type="InterPro" id="IPR008490">
    <property type="entry name" value="Transposase_InsH_N"/>
</dbReference>
<evidence type="ECO:0000259" key="1">
    <source>
        <dbReference type="Pfam" id="PF01609"/>
    </source>
</evidence>
<feature type="domain" description="Transposase IS4-like" evidence="1">
    <location>
        <begin position="218"/>
        <end position="361"/>
    </location>
</feature>
<proteinExistence type="predicted"/>